<keyword evidence="4" id="KW-0274">FAD</keyword>
<keyword evidence="3" id="KW-0285">Flavoprotein</keyword>
<dbReference type="RefSeq" id="WP_221477273.1">
    <property type="nucleotide sequence ID" value="NZ_BOMC01000061.1"/>
</dbReference>
<dbReference type="GO" id="GO:0016491">
    <property type="term" value="F:oxidoreductase activity"/>
    <property type="evidence" value="ECO:0007669"/>
    <property type="project" value="UniProtKB-KW"/>
</dbReference>
<dbReference type="EMBL" id="JACHMF010000001">
    <property type="protein sequence ID" value="MBB4692969.1"/>
    <property type="molecule type" value="Genomic_DNA"/>
</dbReference>
<dbReference type="Proteomes" id="UP000542742">
    <property type="component" value="Unassembled WGS sequence"/>
</dbReference>
<sequence length="435" mass="44328">MTISDDMTVTSGPAYESCCSLWNGAVEHRPSAVVRCTSTADVQAGVRAAAEAGLALSVRGGGHGWTGSALAAGGLTLDLSGLRGVTVDAPAGLAELRGGATAADLVAAIAPYGYVAATGTAGAVGMVGLSLAGGYGPLSGRFGLAADNVLGAEVVLADGTVIDTGDDPELLWALRGGGPNFGVVTTLRVRLHRVPALIGGMILFPWAQASSVLTALGEQMLAAPDELTIQCGVFTGPDGRPAAFAAPVWCGDPQAGERVLAAVAAAGDPLMVQVGPASQAQMQAGIDALFPFGRHVEIRPRNLPGLTPAAVAAIVAAGESATSPLCSVSVHSLHGAPTRTAVADTAFAVRRPHVMIENIAMWEAGDPDAGSHRRWARHVSETLRPDALPGGYVNLLADDETDQIAHAYGPNRERLLAVKRRYDPAGTFRATPLPV</sequence>
<keyword evidence="5" id="KW-0560">Oxidoreductase</keyword>
<gene>
    <name evidence="7" type="ORF">BKA14_003117</name>
</gene>
<comment type="caution">
    <text evidence="7">The sequence shown here is derived from an EMBL/GenBank/DDBJ whole genome shotgun (WGS) entry which is preliminary data.</text>
</comment>
<protein>
    <submittedName>
        <fullName evidence="7">FAD/FMN-containing dehydrogenase</fullName>
    </submittedName>
</protein>
<dbReference type="Gene3D" id="3.30.465.10">
    <property type="match status" value="1"/>
</dbReference>
<dbReference type="PROSITE" id="PS51387">
    <property type="entry name" value="FAD_PCMH"/>
    <property type="match status" value="1"/>
</dbReference>
<proteinExistence type="inferred from homology"/>
<reference evidence="7 8" key="1">
    <citation type="submission" date="2020-08" db="EMBL/GenBank/DDBJ databases">
        <title>Sequencing the genomes of 1000 actinobacteria strains.</title>
        <authorList>
            <person name="Klenk H.-P."/>
        </authorList>
    </citation>
    <scope>NUCLEOTIDE SEQUENCE [LARGE SCALE GENOMIC DNA]</scope>
    <source>
        <strain evidence="7 8">DSM 45518</strain>
    </source>
</reference>
<evidence type="ECO:0000256" key="4">
    <source>
        <dbReference type="ARBA" id="ARBA00022827"/>
    </source>
</evidence>
<organism evidence="7 8">
    <name type="scientific">Paractinoplanes abujensis</name>
    <dbReference type="NCBI Taxonomy" id="882441"/>
    <lineage>
        <taxon>Bacteria</taxon>
        <taxon>Bacillati</taxon>
        <taxon>Actinomycetota</taxon>
        <taxon>Actinomycetes</taxon>
        <taxon>Micromonosporales</taxon>
        <taxon>Micromonosporaceae</taxon>
        <taxon>Paractinoplanes</taxon>
    </lineage>
</organism>
<dbReference type="InterPro" id="IPR006094">
    <property type="entry name" value="Oxid_FAD_bind_N"/>
</dbReference>
<keyword evidence="8" id="KW-1185">Reference proteome</keyword>
<dbReference type="InterPro" id="IPR036318">
    <property type="entry name" value="FAD-bd_PCMH-like_sf"/>
</dbReference>
<evidence type="ECO:0000313" key="8">
    <source>
        <dbReference type="Proteomes" id="UP000542742"/>
    </source>
</evidence>
<accession>A0A7W7CQN8</accession>
<dbReference type="InterPro" id="IPR050416">
    <property type="entry name" value="FAD-linked_Oxidoreductase"/>
</dbReference>
<evidence type="ECO:0000259" key="6">
    <source>
        <dbReference type="PROSITE" id="PS51387"/>
    </source>
</evidence>
<comment type="similarity">
    <text evidence="2">Belongs to the oxygen-dependent FAD-linked oxidoreductase family.</text>
</comment>
<dbReference type="InterPro" id="IPR016166">
    <property type="entry name" value="FAD-bd_PCMH"/>
</dbReference>
<dbReference type="GO" id="GO:0071949">
    <property type="term" value="F:FAD binding"/>
    <property type="evidence" value="ECO:0007669"/>
    <property type="project" value="InterPro"/>
</dbReference>
<dbReference type="Gene3D" id="3.30.43.10">
    <property type="entry name" value="Uridine Diphospho-n-acetylenolpyruvylglucosamine Reductase, domain 2"/>
    <property type="match status" value="1"/>
</dbReference>
<dbReference type="PANTHER" id="PTHR42973:SF39">
    <property type="entry name" value="FAD-BINDING PCMH-TYPE DOMAIN-CONTAINING PROTEIN"/>
    <property type="match status" value="1"/>
</dbReference>
<name>A0A7W7CQN8_9ACTN</name>
<dbReference type="PROSITE" id="PS00862">
    <property type="entry name" value="OX2_COVAL_FAD"/>
    <property type="match status" value="1"/>
</dbReference>
<dbReference type="SUPFAM" id="SSF56176">
    <property type="entry name" value="FAD-binding/transporter-associated domain-like"/>
    <property type="match status" value="1"/>
</dbReference>
<dbReference type="InterPro" id="IPR016167">
    <property type="entry name" value="FAD-bd_PCMH_sub1"/>
</dbReference>
<dbReference type="AlphaFoldDB" id="A0A7W7CQN8"/>
<dbReference type="Pfam" id="PF01565">
    <property type="entry name" value="FAD_binding_4"/>
    <property type="match status" value="1"/>
</dbReference>
<evidence type="ECO:0000256" key="1">
    <source>
        <dbReference type="ARBA" id="ARBA00001974"/>
    </source>
</evidence>
<evidence type="ECO:0000256" key="2">
    <source>
        <dbReference type="ARBA" id="ARBA00005466"/>
    </source>
</evidence>
<dbReference type="InterPro" id="IPR006093">
    <property type="entry name" value="Oxy_OxRdtase_FAD_BS"/>
</dbReference>
<evidence type="ECO:0000256" key="5">
    <source>
        <dbReference type="ARBA" id="ARBA00023002"/>
    </source>
</evidence>
<dbReference type="PANTHER" id="PTHR42973">
    <property type="entry name" value="BINDING OXIDOREDUCTASE, PUTATIVE (AFU_ORTHOLOGUE AFUA_1G17690)-RELATED"/>
    <property type="match status" value="1"/>
</dbReference>
<dbReference type="InterPro" id="IPR012951">
    <property type="entry name" value="BBE"/>
</dbReference>
<dbReference type="Pfam" id="PF08031">
    <property type="entry name" value="BBE"/>
    <property type="match status" value="1"/>
</dbReference>
<evidence type="ECO:0000256" key="3">
    <source>
        <dbReference type="ARBA" id="ARBA00022630"/>
    </source>
</evidence>
<comment type="cofactor">
    <cofactor evidence="1">
        <name>FAD</name>
        <dbReference type="ChEBI" id="CHEBI:57692"/>
    </cofactor>
</comment>
<feature type="domain" description="FAD-binding PCMH-type" evidence="6">
    <location>
        <begin position="26"/>
        <end position="194"/>
    </location>
</feature>
<evidence type="ECO:0000313" key="7">
    <source>
        <dbReference type="EMBL" id="MBB4692969.1"/>
    </source>
</evidence>
<dbReference type="InterPro" id="IPR016169">
    <property type="entry name" value="FAD-bd_PCMH_sub2"/>
</dbReference>
<dbReference type="Gene3D" id="3.40.462.20">
    <property type="match status" value="1"/>
</dbReference>